<dbReference type="GO" id="GO:0005576">
    <property type="term" value="C:extracellular region"/>
    <property type="evidence" value="ECO:0007669"/>
    <property type="project" value="UniProtKB-SubCell"/>
</dbReference>
<keyword evidence="5 6" id="KW-0732">Signal</keyword>
<sequence>MANLINRFPILCLTLVFLVVMESTTMASCSSGVASVYIFNRIKSPIQVQCWNKDGSMIIKPTFLHKDEHVGLVFTPGFWGTTRVNCDFTWIAVDQHQIYIQTFDVWFDSFFLFWQEPPCRQCTWLIHPWGFTEYKDGELGPVVAHYPWIPQE</sequence>
<proteinExistence type="inferred from homology"/>
<evidence type="ECO:0008006" key="9">
    <source>
        <dbReference type="Google" id="ProtNLM"/>
    </source>
</evidence>
<accession>A0A8T0GNW4</accession>
<comment type="caution">
    <text evidence="7">The sequence shown here is derived from an EMBL/GenBank/DDBJ whole genome shotgun (WGS) entry which is preliminary data.</text>
</comment>
<evidence type="ECO:0000256" key="6">
    <source>
        <dbReference type="SAM" id="SignalP"/>
    </source>
</evidence>
<evidence type="ECO:0000313" key="7">
    <source>
        <dbReference type="EMBL" id="KAG0561276.1"/>
    </source>
</evidence>
<dbReference type="Pfam" id="PF05938">
    <property type="entry name" value="Self-incomp_S1"/>
    <property type="match status" value="1"/>
</dbReference>
<reference evidence="7" key="1">
    <citation type="submission" date="2020-06" db="EMBL/GenBank/DDBJ databases">
        <title>WGS assembly of Ceratodon purpureus strain R40.</title>
        <authorList>
            <person name="Carey S.B."/>
            <person name="Jenkins J."/>
            <person name="Shu S."/>
            <person name="Lovell J.T."/>
            <person name="Sreedasyam A."/>
            <person name="Maumus F."/>
            <person name="Tiley G.P."/>
            <person name="Fernandez-Pozo N."/>
            <person name="Barry K."/>
            <person name="Chen C."/>
            <person name="Wang M."/>
            <person name="Lipzen A."/>
            <person name="Daum C."/>
            <person name="Saski C.A."/>
            <person name="Payton A.C."/>
            <person name="Mcbreen J.C."/>
            <person name="Conrad R.E."/>
            <person name="Kollar L.M."/>
            <person name="Olsson S."/>
            <person name="Huttunen S."/>
            <person name="Landis J.B."/>
            <person name="Wickett N.J."/>
            <person name="Johnson M.G."/>
            <person name="Rensing S.A."/>
            <person name="Grimwood J."/>
            <person name="Schmutz J."/>
            <person name="Mcdaniel S.F."/>
        </authorList>
    </citation>
    <scope>NUCLEOTIDE SEQUENCE</scope>
    <source>
        <strain evidence="7">R40</strain>
    </source>
</reference>
<evidence type="ECO:0000313" key="8">
    <source>
        <dbReference type="Proteomes" id="UP000822688"/>
    </source>
</evidence>
<comment type="subcellular location">
    <subcellularLocation>
        <location evidence="1">Secreted</location>
    </subcellularLocation>
</comment>
<evidence type="ECO:0000256" key="5">
    <source>
        <dbReference type="ARBA" id="ARBA00022729"/>
    </source>
</evidence>
<dbReference type="Proteomes" id="UP000822688">
    <property type="component" value="Chromosome 9"/>
</dbReference>
<evidence type="ECO:0000256" key="1">
    <source>
        <dbReference type="ARBA" id="ARBA00004613"/>
    </source>
</evidence>
<protein>
    <recommendedName>
        <fullName evidence="9">S-protein homolog</fullName>
    </recommendedName>
</protein>
<gene>
    <name evidence="7" type="ORF">KC19_9G050900</name>
</gene>
<organism evidence="7 8">
    <name type="scientific">Ceratodon purpureus</name>
    <name type="common">Fire moss</name>
    <name type="synonym">Dicranum purpureum</name>
    <dbReference type="NCBI Taxonomy" id="3225"/>
    <lineage>
        <taxon>Eukaryota</taxon>
        <taxon>Viridiplantae</taxon>
        <taxon>Streptophyta</taxon>
        <taxon>Embryophyta</taxon>
        <taxon>Bryophyta</taxon>
        <taxon>Bryophytina</taxon>
        <taxon>Bryopsida</taxon>
        <taxon>Dicranidae</taxon>
        <taxon>Pseudoditrichales</taxon>
        <taxon>Ditrichaceae</taxon>
        <taxon>Ceratodon</taxon>
    </lineage>
</organism>
<feature type="signal peptide" evidence="6">
    <location>
        <begin position="1"/>
        <end position="27"/>
    </location>
</feature>
<evidence type="ECO:0000256" key="3">
    <source>
        <dbReference type="ARBA" id="ARBA00022471"/>
    </source>
</evidence>
<dbReference type="AlphaFoldDB" id="A0A8T0GNW4"/>
<name>A0A8T0GNW4_CERPU</name>
<evidence type="ECO:0000256" key="2">
    <source>
        <dbReference type="ARBA" id="ARBA00005581"/>
    </source>
</evidence>
<dbReference type="EMBL" id="CM026430">
    <property type="protein sequence ID" value="KAG0561276.1"/>
    <property type="molecule type" value="Genomic_DNA"/>
</dbReference>
<keyword evidence="3" id="KW-0713">Self-incompatibility</keyword>
<evidence type="ECO:0000256" key="4">
    <source>
        <dbReference type="ARBA" id="ARBA00022525"/>
    </source>
</evidence>
<dbReference type="InterPro" id="IPR010264">
    <property type="entry name" value="Self-incomp_S1"/>
</dbReference>
<dbReference type="GO" id="GO:0060320">
    <property type="term" value="P:rejection of self pollen"/>
    <property type="evidence" value="ECO:0007669"/>
    <property type="project" value="UniProtKB-KW"/>
</dbReference>
<keyword evidence="4" id="KW-0964">Secreted</keyword>
<feature type="chain" id="PRO_5035889408" description="S-protein homolog" evidence="6">
    <location>
        <begin position="28"/>
        <end position="152"/>
    </location>
</feature>
<keyword evidence="8" id="KW-1185">Reference proteome</keyword>
<comment type="similarity">
    <text evidence="2">Belongs to the plant self-incompatibility (S1) protein family.</text>
</comment>